<dbReference type="AlphaFoldDB" id="A0A224Y864"/>
<organism evidence="2">
    <name type="scientific">Rhipicephalus zambeziensis</name>
    <dbReference type="NCBI Taxonomy" id="60191"/>
    <lineage>
        <taxon>Eukaryota</taxon>
        <taxon>Metazoa</taxon>
        <taxon>Ecdysozoa</taxon>
        <taxon>Arthropoda</taxon>
        <taxon>Chelicerata</taxon>
        <taxon>Arachnida</taxon>
        <taxon>Acari</taxon>
        <taxon>Parasitiformes</taxon>
        <taxon>Ixodida</taxon>
        <taxon>Ixodoidea</taxon>
        <taxon>Ixodidae</taxon>
        <taxon>Rhipicephalinae</taxon>
        <taxon>Rhipicephalus</taxon>
        <taxon>Rhipicephalus</taxon>
    </lineage>
</organism>
<evidence type="ECO:0000256" key="1">
    <source>
        <dbReference type="SAM" id="SignalP"/>
    </source>
</evidence>
<name>A0A224Y864_9ACAR</name>
<sequence length="132" mass="14942">MMKLLLSQAILSAVAFMATAQIPLCPYHAHLTEDLRNCHGPEISSNEAFNTLSEFSKRYEEYCAQKIAPQMSTAELHVHRCADKQFNRMFYRCWADMLSADYTLNSAGVGSTDLAIFKKSLDCQFHVLEIEA</sequence>
<reference evidence="2" key="1">
    <citation type="journal article" date="2017" name="Parasit. Vectors">
        <title>Sialotranscriptomics of Rhipicephalus zambeziensis reveals intricate expression profiles of secretory proteins and suggests tight temporal transcriptional regulation during blood-feeding.</title>
        <authorList>
            <person name="de Castro M.H."/>
            <person name="de Klerk D."/>
            <person name="Pienaar R."/>
            <person name="Rees D.J.G."/>
            <person name="Mans B.J."/>
        </authorList>
    </citation>
    <scope>NUCLEOTIDE SEQUENCE</scope>
    <source>
        <tissue evidence="2">Salivary glands</tissue>
    </source>
</reference>
<evidence type="ECO:0000313" key="2">
    <source>
        <dbReference type="EMBL" id="MAA13806.1"/>
    </source>
</evidence>
<feature type="signal peptide" evidence="1">
    <location>
        <begin position="1"/>
        <end position="20"/>
    </location>
</feature>
<feature type="chain" id="PRO_5013370562" description="Secreted protein" evidence="1">
    <location>
        <begin position="21"/>
        <end position="132"/>
    </location>
</feature>
<protein>
    <recommendedName>
        <fullName evidence="3">Secreted protein</fullName>
    </recommendedName>
</protein>
<keyword evidence="1" id="KW-0732">Signal</keyword>
<dbReference type="EMBL" id="GFPF01002660">
    <property type="protein sequence ID" value="MAA13806.1"/>
    <property type="molecule type" value="Transcribed_RNA"/>
</dbReference>
<evidence type="ECO:0008006" key="3">
    <source>
        <dbReference type="Google" id="ProtNLM"/>
    </source>
</evidence>
<accession>A0A224Y864</accession>
<proteinExistence type="predicted"/>